<reference evidence="13 14" key="1">
    <citation type="journal article" date="2017" name="Gigascience">
        <title>Genome sequence of the small brown planthopper, Laodelphax striatellus.</title>
        <authorList>
            <person name="Zhu J."/>
            <person name="Jiang F."/>
            <person name="Wang X."/>
            <person name="Yang P."/>
            <person name="Bao Y."/>
            <person name="Zhao W."/>
            <person name="Wang W."/>
            <person name="Lu H."/>
            <person name="Wang Q."/>
            <person name="Cui N."/>
            <person name="Li J."/>
            <person name="Chen X."/>
            <person name="Luo L."/>
            <person name="Yu J."/>
            <person name="Kang L."/>
            <person name="Cui F."/>
        </authorList>
    </citation>
    <scope>NUCLEOTIDE SEQUENCE [LARGE SCALE GENOMIC DNA]</scope>
    <source>
        <strain evidence="13">Lst14</strain>
    </source>
</reference>
<evidence type="ECO:0000256" key="11">
    <source>
        <dbReference type="SAM" id="MobiDB-lite"/>
    </source>
</evidence>
<evidence type="ECO:0000313" key="14">
    <source>
        <dbReference type="Proteomes" id="UP000291343"/>
    </source>
</evidence>
<keyword evidence="6" id="KW-0677">Repeat</keyword>
<dbReference type="GO" id="GO:0005737">
    <property type="term" value="C:cytoplasm"/>
    <property type="evidence" value="ECO:0007669"/>
    <property type="project" value="UniProtKB-SubCell"/>
</dbReference>
<dbReference type="OrthoDB" id="6250593at2759"/>
<keyword evidence="8" id="KW-0862">Zinc</keyword>
<dbReference type="GO" id="GO:1903078">
    <property type="term" value="P:positive regulation of protein localization to plasma membrane"/>
    <property type="evidence" value="ECO:0007669"/>
    <property type="project" value="TreeGrafter"/>
</dbReference>
<dbReference type="FunFam" id="1.20.1270.60:FF:000071">
    <property type="entry name" value="Uncharacterized protein, isoform U"/>
    <property type="match status" value="1"/>
</dbReference>
<comment type="subcellular location">
    <subcellularLocation>
        <location evidence="1">Cell membrane</location>
        <topology evidence="1">Peripheral membrane protein</topology>
        <orientation evidence="1">Cytoplasmic side</orientation>
    </subcellularLocation>
    <subcellularLocation>
        <location evidence="2">Cytoplasm</location>
    </subcellularLocation>
</comment>
<dbReference type="PROSITE" id="PS00479">
    <property type="entry name" value="ZF_DAG_PE_1"/>
    <property type="match status" value="1"/>
</dbReference>
<dbReference type="EMBL" id="QKKF02031507">
    <property type="protein sequence ID" value="RZF34440.1"/>
    <property type="molecule type" value="Genomic_DNA"/>
</dbReference>
<proteinExistence type="predicted"/>
<dbReference type="GO" id="GO:0003009">
    <property type="term" value="P:skeletal muscle contraction"/>
    <property type="evidence" value="ECO:0007669"/>
    <property type="project" value="TreeGrafter"/>
</dbReference>
<protein>
    <recommendedName>
        <fullName evidence="12">Phorbol-ester/DAG-type domain-containing protein</fullName>
    </recommendedName>
</protein>
<feature type="non-terminal residue" evidence="13">
    <location>
        <position position="769"/>
    </location>
</feature>
<evidence type="ECO:0000256" key="6">
    <source>
        <dbReference type="ARBA" id="ARBA00022737"/>
    </source>
</evidence>
<feature type="region of interest" description="Disordered" evidence="11">
    <location>
        <begin position="26"/>
        <end position="105"/>
    </location>
</feature>
<keyword evidence="3" id="KW-1003">Cell membrane</keyword>
<dbReference type="InterPro" id="IPR002219">
    <property type="entry name" value="PKC_DAG/PE"/>
</dbReference>
<evidence type="ECO:0000256" key="2">
    <source>
        <dbReference type="ARBA" id="ARBA00004496"/>
    </source>
</evidence>
<dbReference type="Proteomes" id="UP000291343">
    <property type="component" value="Unassembled WGS sequence"/>
</dbReference>
<dbReference type="SUPFAM" id="SSF103657">
    <property type="entry name" value="BAR/IMD domain-like"/>
    <property type="match status" value="1"/>
</dbReference>
<comment type="caution">
    <text evidence="13">The sequence shown here is derived from an EMBL/GenBank/DDBJ whole genome shotgun (WGS) entry which is preliminary data.</text>
</comment>
<name>A0A482WMA7_LAOST</name>
<evidence type="ECO:0000256" key="5">
    <source>
        <dbReference type="ARBA" id="ARBA00022723"/>
    </source>
</evidence>
<dbReference type="InterPro" id="IPR046349">
    <property type="entry name" value="C1-like_sf"/>
</dbReference>
<keyword evidence="14" id="KW-1185">Reference proteome</keyword>
<dbReference type="Gene3D" id="1.20.1270.60">
    <property type="entry name" value="Arfaptin homology (AH) domain/BAR domain"/>
    <property type="match status" value="1"/>
</dbReference>
<sequence>MYVIFPAEDIVELTLRTPIAYIQHCNHASNPHEGGAPSAGESQSPTASSSEPSSPSGKSPKKSPTQQQSPPPPKKKNWLAAAMAASRPSSMVQAGSSSGAGGLQEGVLRDLSHPSLNEQLKNHNAVTFKLVRTVSDFTQELSQMYEQHAGELQLLVANFRKKNAELRKEKPNCPSSLFHTWETLLQEVEADSQAHGDIASVFGRQVSRPLLERSFHRKVQARKVFAHRENFEVVITKAEDKLAKCRQDYKAAYLAHHNSPNSTATLAAYLDAHNSYVSQLHATNGMVDQYSHDTLPQLLQELEDVYTDLCSTLSDSVLQGAEVISARATDQAKRYEGLSSQCRTVQAPADLNQFVRCLSPLPSHPHPSHRLRLFTPPQPPPPGDGMDDASANHVAHNDMNYPPPLKNELVIDRLASINVRQKYDSLRAEANELETQIKQLQDALDSMQRIQQRSLESQVFNKVNELQRNISMKRFDLKTAQIHLSAVKAQKELFGSKLESADGGGGGRDRKMSSASTGSMKNKWLKAFKSLKTTSSPPPSNGTTGKESADKKNQMYHAVSAIIAMRKNGRDGASLNMSGDSSAHQFQEYTYKKITPCDVCSQVLRGHTRQGLKCRICKLNVHLDCQEKVGRCQTKSRLLRRQKSTSEIETRITPTQEEEGVATLDAQSPQTGEQPAQPDNVYQVLKTASYFSTMSSQRDRDTRSVTIRTMPESYPPRSIMVSDRDSRSMLPADRDTRSILVTSDRESRSMVPNDRESRSMVPNDRESRS</sequence>
<evidence type="ECO:0000313" key="13">
    <source>
        <dbReference type="EMBL" id="RZF34440.1"/>
    </source>
</evidence>
<dbReference type="SMART" id="SM00109">
    <property type="entry name" value="C1"/>
    <property type="match status" value="1"/>
</dbReference>
<evidence type="ECO:0000256" key="1">
    <source>
        <dbReference type="ARBA" id="ARBA00004413"/>
    </source>
</evidence>
<evidence type="ECO:0000256" key="10">
    <source>
        <dbReference type="SAM" id="Coils"/>
    </source>
</evidence>
<evidence type="ECO:0000256" key="4">
    <source>
        <dbReference type="ARBA" id="ARBA00022490"/>
    </source>
</evidence>
<feature type="compositionally biased region" description="Basic and acidic residues" evidence="11">
    <location>
        <begin position="722"/>
        <end position="769"/>
    </location>
</feature>
<dbReference type="InterPro" id="IPR039688">
    <property type="entry name" value="STAC1/2/3"/>
</dbReference>
<evidence type="ECO:0000256" key="7">
    <source>
        <dbReference type="ARBA" id="ARBA00022771"/>
    </source>
</evidence>
<dbReference type="Pfam" id="PF00130">
    <property type="entry name" value="C1_1"/>
    <property type="match status" value="1"/>
</dbReference>
<dbReference type="FunFam" id="3.30.60.20:FF:000056">
    <property type="entry name" value="Uncharacterized protein, isoform C"/>
    <property type="match status" value="1"/>
</dbReference>
<evidence type="ECO:0000259" key="12">
    <source>
        <dbReference type="PROSITE" id="PS50081"/>
    </source>
</evidence>
<feature type="region of interest" description="Disordered" evidence="11">
    <location>
        <begin position="713"/>
        <end position="769"/>
    </location>
</feature>
<keyword evidence="5" id="KW-0479">Metal-binding</keyword>
<dbReference type="InterPro" id="IPR027267">
    <property type="entry name" value="AH/BAR_dom_sf"/>
</dbReference>
<evidence type="ECO:0000256" key="9">
    <source>
        <dbReference type="ARBA" id="ARBA00023136"/>
    </source>
</evidence>
<feature type="domain" description="Phorbol-ester/DAG-type" evidence="12">
    <location>
        <begin position="583"/>
        <end position="632"/>
    </location>
</feature>
<dbReference type="AlphaFoldDB" id="A0A482WMA7"/>
<dbReference type="Gene3D" id="3.30.60.20">
    <property type="match status" value="1"/>
</dbReference>
<evidence type="ECO:0000256" key="8">
    <source>
        <dbReference type="ARBA" id="ARBA00022833"/>
    </source>
</evidence>
<organism evidence="13 14">
    <name type="scientific">Laodelphax striatellus</name>
    <name type="common">Small brown planthopper</name>
    <name type="synonym">Delphax striatella</name>
    <dbReference type="NCBI Taxonomy" id="195883"/>
    <lineage>
        <taxon>Eukaryota</taxon>
        <taxon>Metazoa</taxon>
        <taxon>Ecdysozoa</taxon>
        <taxon>Arthropoda</taxon>
        <taxon>Hexapoda</taxon>
        <taxon>Insecta</taxon>
        <taxon>Pterygota</taxon>
        <taxon>Neoptera</taxon>
        <taxon>Paraneoptera</taxon>
        <taxon>Hemiptera</taxon>
        <taxon>Auchenorrhyncha</taxon>
        <taxon>Fulgoroidea</taxon>
        <taxon>Delphacidae</taxon>
        <taxon>Criomorphinae</taxon>
        <taxon>Laodelphax</taxon>
    </lineage>
</organism>
<dbReference type="SMR" id="A0A482WMA7"/>
<dbReference type="GO" id="GO:0005886">
    <property type="term" value="C:plasma membrane"/>
    <property type="evidence" value="ECO:0007669"/>
    <property type="project" value="UniProtKB-SubCell"/>
</dbReference>
<dbReference type="PROSITE" id="PS50081">
    <property type="entry name" value="ZF_DAG_PE_2"/>
    <property type="match status" value="1"/>
</dbReference>
<evidence type="ECO:0000256" key="3">
    <source>
        <dbReference type="ARBA" id="ARBA00022475"/>
    </source>
</evidence>
<dbReference type="PANTHER" id="PTHR15135:SF7">
    <property type="entry name" value="STAC-LIKE, ISOFORM J"/>
    <property type="match status" value="1"/>
</dbReference>
<accession>A0A482WMA7</accession>
<keyword evidence="7" id="KW-0863">Zinc-finger</keyword>
<dbReference type="CDD" id="cd20817">
    <property type="entry name" value="C1_Stac"/>
    <property type="match status" value="1"/>
</dbReference>
<feature type="compositionally biased region" description="Polar residues" evidence="11">
    <location>
        <begin position="665"/>
        <end position="674"/>
    </location>
</feature>
<dbReference type="PANTHER" id="PTHR15135">
    <property type="entry name" value="STAC"/>
    <property type="match status" value="1"/>
</dbReference>
<dbReference type="GO" id="GO:0008270">
    <property type="term" value="F:zinc ion binding"/>
    <property type="evidence" value="ECO:0007669"/>
    <property type="project" value="UniProtKB-KW"/>
</dbReference>
<dbReference type="InParanoid" id="A0A482WMA7"/>
<keyword evidence="10" id="KW-0175">Coiled coil</keyword>
<feature type="coiled-coil region" evidence="10">
    <location>
        <begin position="416"/>
        <end position="453"/>
    </location>
</feature>
<feature type="compositionally biased region" description="Low complexity" evidence="11">
    <location>
        <begin position="38"/>
        <end position="68"/>
    </location>
</feature>
<keyword evidence="9" id="KW-0472">Membrane</keyword>
<dbReference type="STRING" id="195883.A0A482WMA7"/>
<feature type="region of interest" description="Disordered" evidence="11">
    <location>
        <begin position="497"/>
        <end position="552"/>
    </location>
</feature>
<dbReference type="SUPFAM" id="SSF57889">
    <property type="entry name" value="Cysteine-rich domain"/>
    <property type="match status" value="1"/>
</dbReference>
<gene>
    <name evidence="13" type="ORF">LSTR_LSTR012191</name>
</gene>
<feature type="region of interest" description="Disordered" evidence="11">
    <location>
        <begin position="655"/>
        <end position="677"/>
    </location>
</feature>
<keyword evidence="4" id="KW-0963">Cytoplasm</keyword>